<comment type="subcellular location">
    <subcellularLocation>
        <location evidence="8">Cytoplasm</location>
    </subcellularLocation>
</comment>
<dbReference type="EMBL" id="DTLS01000158">
    <property type="protein sequence ID" value="HGZ60632.1"/>
    <property type="molecule type" value="Genomic_DNA"/>
</dbReference>
<dbReference type="GO" id="GO:0004830">
    <property type="term" value="F:tryptophan-tRNA ligase activity"/>
    <property type="evidence" value="ECO:0007669"/>
    <property type="project" value="UniProtKB-UniRule"/>
</dbReference>
<reference evidence="11" key="1">
    <citation type="journal article" date="2020" name="mSystems">
        <title>Genome- and Community-Level Interaction Insights into Carbon Utilization and Element Cycling Functions of Hydrothermarchaeota in Hydrothermal Sediment.</title>
        <authorList>
            <person name="Zhou Z."/>
            <person name="Liu Y."/>
            <person name="Xu W."/>
            <person name="Pan J."/>
            <person name="Luo Z.H."/>
            <person name="Li M."/>
        </authorList>
    </citation>
    <scope>NUCLEOTIDE SEQUENCE [LARGE SCALE GENOMIC DNA]</scope>
    <source>
        <strain evidence="11">SpSt-885</strain>
    </source>
</reference>
<protein>
    <recommendedName>
        <fullName evidence="8">Tryptophan--tRNA ligase</fullName>
        <ecNumber evidence="8">6.1.1.2</ecNumber>
    </recommendedName>
    <alternativeName>
        <fullName evidence="8">Tryptophanyl-tRNA synthetase</fullName>
        <shortName evidence="8">TrpRS</shortName>
    </alternativeName>
</protein>
<evidence type="ECO:0000256" key="3">
    <source>
        <dbReference type="ARBA" id="ARBA00022598"/>
    </source>
</evidence>
<evidence type="ECO:0000256" key="6">
    <source>
        <dbReference type="ARBA" id="ARBA00022917"/>
    </source>
</evidence>
<dbReference type="FunFam" id="3.40.50.620:FF:000207">
    <property type="entry name" value="Tryptophan--tRNA ligase"/>
    <property type="match status" value="1"/>
</dbReference>
<name>A0A7J3SMX7_9CREN</name>
<feature type="coiled-coil region" evidence="10">
    <location>
        <begin position="342"/>
        <end position="369"/>
    </location>
</feature>
<dbReference type="InterPro" id="IPR002306">
    <property type="entry name" value="Trp-tRNA-ligase"/>
</dbReference>
<comment type="caution">
    <text evidence="8">Lacks conserved residue(s) required for the propagation of feature annotation.</text>
</comment>
<evidence type="ECO:0000256" key="9">
    <source>
        <dbReference type="RuleBase" id="RU363036"/>
    </source>
</evidence>
<evidence type="ECO:0000256" key="7">
    <source>
        <dbReference type="ARBA" id="ARBA00023146"/>
    </source>
</evidence>
<comment type="caution">
    <text evidence="11">The sequence shown here is derived from an EMBL/GenBank/DDBJ whole genome shotgun (WGS) entry which is preliminary data.</text>
</comment>
<keyword evidence="7 8" id="KW-0030">Aminoacyl-tRNA synthetase</keyword>
<dbReference type="Gene3D" id="3.40.50.620">
    <property type="entry name" value="HUPs"/>
    <property type="match status" value="1"/>
</dbReference>
<evidence type="ECO:0000256" key="8">
    <source>
        <dbReference type="HAMAP-Rule" id="MF_00140"/>
    </source>
</evidence>
<keyword evidence="2 8" id="KW-0963">Cytoplasm</keyword>
<organism evidence="11">
    <name type="scientific">Fervidicoccus fontis</name>
    <dbReference type="NCBI Taxonomy" id="683846"/>
    <lineage>
        <taxon>Archaea</taxon>
        <taxon>Thermoproteota</taxon>
        <taxon>Thermoprotei</taxon>
        <taxon>Fervidicoccales</taxon>
        <taxon>Fervidicoccaceae</taxon>
        <taxon>Fervidicoccus</taxon>
    </lineage>
</organism>
<evidence type="ECO:0000256" key="5">
    <source>
        <dbReference type="ARBA" id="ARBA00022840"/>
    </source>
</evidence>
<dbReference type="PRINTS" id="PR01039">
    <property type="entry name" value="TRNASYNTHTRP"/>
</dbReference>
<dbReference type="EC" id="6.1.1.2" evidence="8"/>
<sequence>MNSNGGEIKLDPWGYSQIADYEKLFSLFGIRPFKELLPKIKNPNHLMRRGVIFGHRDFDQILNALERGEKVALLTGFMPSGKLHFGHKMLMDQIIYYQSIGVDIILAIADIEAYAVRRMERKELIRIALEEYIANALALGLQKKNLRIYFQSNMEAPYYRLVGMFSQKVTAAEFSAIYGEISPAKVIAVLHQAADILHPMLEEYGGYKHVFVPVGADQDPHLRFTRDIADRFSGELDLRRPASTYHRFMTGLDGGKMSSSRPESAIFLSDPLEVSASKLMKAITGGRATVEEQRRLGGEPEKCSIYEMYLYHLLSNDADLLDIYTRCRQGKLLCGEDKKMAVEKMIKWLEEHQRKLEKAKNEAEKLVDVPRF</sequence>
<comment type="function">
    <text evidence="8">Catalyzes the attachment of tryptophan to tRNA(Trp).</text>
</comment>
<keyword evidence="6 8" id="KW-0648">Protein biosynthesis</keyword>
<dbReference type="PANTHER" id="PTHR10055:SF5">
    <property type="entry name" value="TRYPTOPHAN--TRNA LIGASE"/>
    <property type="match status" value="1"/>
</dbReference>
<dbReference type="HAMAP" id="MF_00140_A">
    <property type="entry name" value="Trp_tRNA_synth_A"/>
    <property type="match status" value="1"/>
</dbReference>
<keyword evidence="4 8" id="KW-0547">Nucleotide-binding</keyword>
<dbReference type="NCBIfam" id="TIGR00233">
    <property type="entry name" value="trpS"/>
    <property type="match status" value="1"/>
</dbReference>
<dbReference type="PANTHER" id="PTHR10055">
    <property type="entry name" value="TRYPTOPHANYL-TRNA SYNTHETASE"/>
    <property type="match status" value="1"/>
</dbReference>
<dbReference type="GO" id="GO:0005524">
    <property type="term" value="F:ATP binding"/>
    <property type="evidence" value="ECO:0007669"/>
    <property type="project" value="UniProtKB-UniRule"/>
</dbReference>
<dbReference type="AlphaFoldDB" id="A0A7J3SMX7"/>
<comment type="similarity">
    <text evidence="1 8 9">Belongs to the class-I aminoacyl-tRNA synthetase family.</text>
</comment>
<proteinExistence type="inferred from homology"/>
<keyword evidence="5 8" id="KW-0067">ATP-binding</keyword>
<accession>A0A7J3SMX7</accession>
<evidence type="ECO:0000256" key="1">
    <source>
        <dbReference type="ARBA" id="ARBA00005594"/>
    </source>
</evidence>
<keyword evidence="10" id="KW-0175">Coiled coil</keyword>
<feature type="short sequence motif" description="'KMSKS' region" evidence="8">
    <location>
        <begin position="256"/>
        <end position="260"/>
    </location>
</feature>
<comment type="catalytic activity">
    <reaction evidence="8">
        <text>tRNA(Trp) + L-tryptophan + ATP = L-tryptophyl-tRNA(Trp) + AMP + diphosphate + H(+)</text>
        <dbReference type="Rhea" id="RHEA:24080"/>
        <dbReference type="Rhea" id="RHEA-COMP:9671"/>
        <dbReference type="Rhea" id="RHEA-COMP:9705"/>
        <dbReference type="ChEBI" id="CHEBI:15378"/>
        <dbReference type="ChEBI" id="CHEBI:30616"/>
        <dbReference type="ChEBI" id="CHEBI:33019"/>
        <dbReference type="ChEBI" id="CHEBI:57912"/>
        <dbReference type="ChEBI" id="CHEBI:78442"/>
        <dbReference type="ChEBI" id="CHEBI:78535"/>
        <dbReference type="ChEBI" id="CHEBI:456215"/>
        <dbReference type="EC" id="6.1.1.2"/>
    </reaction>
</comment>
<evidence type="ECO:0000313" key="11">
    <source>
        <dbReference type="EMBL" id="HGZ60632.1"/>
    </source>
</evidence>
<keyword evidence="3 8" id="KW-0436">Ligase</keyword>
<dbReference type="Gene3D" id="1.10.240.10">
    <property type="entry name" value="Tyrosyl-Transfer RNA Synthetase"/>
    <property type="match status" value="1"/>
</dbReference>
<gene>
    <name evidence="8" type="primary">trpS</name>
    <name evidence="11" type="ORF">ENW83_05475</name>
</gene>
<dbReference type="SUPFAM" id="SSF52374">
    <property type="entry name" value="Nucleotidylyl transferase"/>
    <property type="match status" value="1"/>
</dbReference>
<dbReference type="InterPro" id="IPR020653">
    <property type="entry name" value="Tryptophan-tRNA-ligase_arc"/>
</dbReference>
<dbReference type="GO" id="GO:0005737">
    <property type="term" value="C:cytoplasm"/>
    <property type="evidence" value="ECO:0007669"/>
    <property type="project" value="UniProtKB-SubCell"/>
</dbReference>
<dbReference type="InterPro" id="IPR014729">
    <property type="entry name" value="Rossmann-like_a/b/a_fold"/>
</dbReference>
<dbReference type="InterPro" id="IPR002305">
    <property type="entry name" value="aa-tRNA-synth_Ic"/>
</dbReference>
<evidence type="ECO:0000256" key="2">
    <source>
        <dbReference type="ARBA" id="ARBA00022490"/>
    </source>
</evidence>
<dbReference type="NCBIfam" id="NF008925">
    <property type="entry name" value="PRK12285.1-2"/>
    <property type="match status" value="1"/>
</dbReference>
<dbReference type="Pfam" id="PF00579">
    <property type="entry name" value="tRNA-synt_1b"/>
    <property type="match status" value="1"/>
</dbReference>
<evidence type="ECO:0000256" key="4">
    <source>
        <dbReference type="ARBA" id="ARBA00022741"/>
    </source>
</evidence>
<evidence type="ECO:0000256" key="10">
    <source>
        <dbReference type="SAM" id="Coils"/>
    </source>
</evidence>
<dbReference type="GO" id="GO:0006436">
    <property type="term" value="P:tryptophanyl-tRNA aminoacylation"/>
    <property type="evidence" value="ECO:0007669"/>
    <property type="project" value="UniProtKB-UniRule"/>
</dbReference>